<evidence type="ECO:0000313" key="2">
    <source>
        <dbReference type="Proteomes" id="UP000593758"/>
    </source>
</evidence>
<evidence type="ECO:0000313" key="1">
    <source>
        <dbReference type="EMBL" id="QOR69382.1"/>
    </source>
</evidence>
<protein>
    <submittedName>
        <fullName evidence="1">Uncharacterized protein</fullName>
    </submittedName>
</protein>
<proteinExistence type="predicted"/>
<sequence length="338" mass="36791">MAANALHESLVETLLAHGRLVFVSDDEAREFVRAVRGIAGMPPGARARWEAMLVHLRKSHRVVVADPPSRDTLATVDGIDRLRAGWGGQADVAVVSQTLSVTLGVPGDTGILSAPGLKPDVAVAVTAPTAPALARIVEQERSPFAAHGTAREDFWFNVLRPIATGAREVVILDGYLFNRITGSAYGRGSASDVPEHICWLLEHLDSVMAGGSTVRLVGNASKLNSRDDACALAQIIHHRWSPANEGRLARVEVHLGDPSNGRQRFPHDRHIRFSTGSAVKIPAGFDRLRDRRIWDTSGMWWTYLWRSRALDALRSDEQTATSLARHPLALALSRADSN</sequence>
<dbReference type="EMBL" id="CP063169">
    <property type="protein sequence ID" value="QOR69382.1"/>
    <property type="molecule type" value="Genomic_DNA"/>
</dbReference>
<dbReference type="AlphaFoldDB" id="A0A7M1SRG9"/>
<accession>A0A7M1SRG9</accession>
<reference evidence="1 2" key="1">
    <citation type="submission" date="2020-10" db="EMBL/GenBank/DDBJ databases">
        <title>Haloactinobacterium sp. RN3S43, a bacterium isolated from saline soil.</title>
        <authorList>
            <person name="Sun J.-Q."/>
        </authorList>
    </citation>
    <scope>NUCLEOTIDE SEQUENCE [LARGE SCALE GENOMIC DNA]</scope>
    <source>
        <strain evidence="1 2">RN3S43</strain>
    </source>
</reference>
<dbReference type="RefSeq" id="WP_193495722.1">
    <property type="nucleotide sequence ID" value="NZ_CP063169.1"/>
</dbReference>
<dbReference type="KEGG" id="halt:IM660_11805"/>
<organism evidence="1 2">
    <name type="scientific">Ruania alkalisoli</name>
    <dbReference type="NCBI Taxonomy" id="2779775"/>
    <lineage>
        <taxon>Bacteria</taxon>
        <taxon>Bacillati</taxon>
        <taxon>Actinomycetota</taxon>
        <taxon>Actinomycetes</taxon>
        <taxon>Micrococcales</taxon>
        <taxon>Ruaniaceae</taxon>
        <taxon>Ruania</taxon>
    </lineage>
</organism>
<dbReference type="Proteomes" id="UP000593758">
    <property type="component" value="Chromosome"/>
</dbReference>
<gene>
    <name evidence="1" type="ORF">IM660_11805</name>
</gene>
<name>A0A7M1SRG9_9MICO</name>
<keyword evidence="2" id="KW-1185">Reference proteome</keyword>